<evidence type="ECO:0000313" key="2">
    <source>
        <dbReference type="EMBL" id="MFB2836428.1"/>
    </source>
</evidence>
<dbReference type="EMBL" id="JBHFNT010000150">
    <property type="protein sequence ID" value="MFB2836428.1"/>
    <property type="molecule type" value="Genomic_DNA"/>
</dbReference>
<gene>
    <name evidence="2" type="ORF">ACE1CA_18000</name>
</gene>
<feature type="compositionally biased region" description="Polar residues" evidence="1">
    <location>
        <begin position="353"/>
        <end position="368"/>
    </location>
</feature>
<proteinExistence type="predicted"/>
<dbReference type="RefSeq" id="WP_413278812.1">
    <property type="nucleotide sequence ID" value="NZ_JBHFNT010000150.1"/>
</dbReference>
<dbReference type="Proteomes" id="UP001576780">
    <property type="component" value="Unassembled WGS sequence"/>
</dbReference>
<keyword evidence="3" id="KW-1185">Reference proteome</keyword>
<dbReference type="InterPro" id="IPR031975">
    <property type="entry name" value="Pilin_GH"/>
</dbReference>
<feature type="region of interest" description="Disordered" evidence="1">
    <location>
        <begin position="341"/>
        <end position="368"/>
    </location>
</feature>
<reference evidence="2 3" key="1">
    <citation type="submission" date="2024-09" db="EMBL/GenBank/DDBJ databases">
        <title>Floridaenema gen nov. (Aerosakkonemataceae, Aerosakkonematales ord. nov., Cyanobacteria) from benthic tropical and subtropical fresh waters, with the description of four new species.</title>
        <authorList>
            <person name="Moretto J.A."/>
            <person name="Berthold D.E."/>
            <person name="Lefler F.W."/>
            <person name="Huang I.-S."/>
            <person name="Laughinghouse H. IV."/>
        </authorList>
    </citation>
    <scope>NUCLEOTIDE SEQUENCE [LARGE SCALE GENOMIC DNA]</scope>
    <source>
        <strain evidence="2 3">BLCC-F167</strain>
    </source>
</reference>
<protein>
    <submittedName>
        <fullName evidence="2">Type IV pilin-like G/H family protein</fullName>
    </submittedName>
</protein>
<evidence type="ECO:0000256" key="1">
    <source>
        <dbReference type="SAM" id="MobiDB-lite"/>
    </source>
</evidence>
<dbReference type="Pfam" id="PF16734">
    <property type="entry name" value="Pilin_GH"/>
    <property type="match status" value="1"/>
</dbReference>
<comment type="caution">
    <text evidence="2">The sequence shown here is derived from an EMBL/GenBank/DDBJ whole genome shotgun (WGS) entry which is preliminary data.</text>
</comment>
<evidence type="ECO:0000313" key="3">
    <source>
        <dbReference type="Proteomes" id="UP001576780"/>
    </source>
</evidence>
<name>A0ABV4WMW4_9CYAN</name>
<accession>A0ABV4WMW4</accession>
<organism evidence="2 3">
    <name type="scientific">Floridaenema evergladense BLCC-F167</name>
    <dbReference type="NCBI Taxonomy" id="3153639"/>
    <lineage>
        <taxon>Bacteria</taxon>
        <taxon>Bacillati</taxon>
        <taxon>Cyanobacteriota</taxon>
        <taxon>Cyanophyceae</taxon>
        <taxon>Oscillatoriophycideae</taxon>
        <taxon>Aerosakkonematales</taxon>
        <taxon>Aerosakkonemataceae</taxon>
        <taxon>Floridanema</taxon>
        <taxon>Floridanema evergladense</taxon>
    </lineage>
</organism>
<sequence length="368" mass="39966">MTQANIMELAKQGDTKALSALWCRQLQPKGIVVKTNIASGCLTVIGESKEAPEQVYLVDFIRKSLSNLKLETIKKVIVQGRATGSATPAWREPFDVPPAGIPATEPPALNGNGSNVKSPKVSFTTPTNELKKNKFTSIVSVLKGTKELVNTGLLLGILLVLTANLFANSKSQPILWEYKVDSIEDSLFELTMLRMGGEGWELASARRAVSGEGYSSRGLYEVIFKRPATKAQIQESQKQLEAALKESKIRSKQISAEVRIDSINRAQQANYTEKNTFANSLEELEVTTTGDDYTYNLTADGEKSLITATATIDELKSYTGAVFLVEQNGETTTVRVNCETDAPSKIPPEAPQLNGSELTCPTGSSKVD</sequence>